<evidence type="ECO:0000256" key="4">
    <source>
        <dbReference type="ARBA" id="ARBA00006576"/>
    </source>
</evidence>
<keyword evidence="15" id="KW-0539">Nucleus</keyword>
<reference evidence="20 21" key="1">
    <citation type="journal article" date="2020" name="Nature">
        <title>Six reference-quality genomes reveal evolution of bat adaptations.</title>
        <authorList>
            <person name="Jebb D."/>
            <person name="Huang Z."/>
            <person name="Pippel M."/>
            <person name="Hughes G.M."/>
            <person name="Lavrichenko K."/>
            <person name="Devanna P."/>
            <person name="Winkler S."/>
            <person name="Jermiin L.S."/>
            <person name="Skirmuntt E.C."/>
            <person name="Katzourakis A."/>
            <person name="Burkitt-Gray L."/>
            <person name="Ray D.A."/>
            <person name="Sullivan K.A.M."/>
            <person name="Roscito J.G."/>
            <person name="Kirilenko B.M."/>
            <person name="Davalos L.M."/>
            <person name="Corthals A.P."/>
            <person name="Power M.L."/>
            <person name="Jones G."/>
            <person name="Ransome R.D."/>
            <person name="Dechmann D.K.N."/>
            <person name="Locatelli A.G."/>
            <person name="Puechmaille S.J."/>
            <person name="Fedrigo O."/>
            <person name="Jarvis E.D."/>
            <person name="Hiller M."/>
            <person name="Vernes S.C."/>
            <person name="Myers E.W."/>
            <person name="Teeling E.C."/>
        </authorList>
    </citation>
    <scope>NUCLEOTIDE SEQUENCE [LARGE SCALE GENOMIC DNA]</scope>
    <source>
        <strain evidence="20">MPipKuh1</strain>
        <tissue evidence="20">Flight muscle</tissue>
    </source>
</reference>
<dbReference type="InterPro" id="IPR050610">
    <property type="entry name" value="APOBEC_Cyt_Deaminase"/>
</dbReference>
<dbReference type="CDD" id="cd01283">
    <property type="entry name" value="cytidine_deaminase"/>
    <property type="match status" value="1"/>
</dbReference>
<gene>
    <name evidence="20" type="ORF">mPipKuh1_000832</name>
</gene>
<evidence type="ECO:0000256" key="3">
    <source>
        <dbReference type="ARBA" id="ARBA00004201"/>
    </source>
</evidence>
<comment type="subcellular location">
    <subcellularLocation>
        <location evidence="3">Cytoplasm</location>
        <location evidence="3">P-body</location>
    </subcellularLocation>
    <subcellularLocation>
        <location evidence="2">Nucleus</location>
    </subcellularLocation>
</comment>
<dbReference type="AlphaFoldDB" id="A0A7J7ZG23"/>
<evidence type="ECO:0000256" key="2">
    <source>
        <dbReference type="ARBA" id="ARBA00004123"/>
    </source>
</evidence>
<keyword evidence="7" id="KW-0597">Phosphoprotein</keyword>
<dbReference type="GO" id="GO:0004126">
    <property type="term" value="F:cytidine deaminase activity"/>
    <property type="evidence" value="ECO:0007669"/>
    <property type="project" value="TreeGrafter"/>
</dbReference>
<evidence type="ECO:0000256" key="9">
    <source>
        <dbReference type="ARBA" id="ARBA00022723"/>
    </source>
</evidence>
<sequence>MADNPAPRARRLMDINTFEENFCDVRANKTYLCYKVEVREGDAWTPVLEHWDYLRNQGADTPWLPRRHAELCFLDLFPSWPLDQEKQYRLTWYISWSPCPDCVPELVEFLKKNSHVKLYIFAARVYTYFLGYERGLCDLRDAGAQLAIMTHNEHQHCWDTFMDSQGQPFEPWPNMEEQIQEQSQQLQTILRNPEN</sequence>
<comment type="cofactor">
    <cofactor evidence="1">
        <name>Zn(2+)</name>
        <dbReference type="ChEBI" id="CHEBI:29105"/>
    </cofactor>
</comment>
<keyword evidence="14" id="KW-0051">Antiviral defense</keyword>
<comment type="similarity">
    <text evidence="4">Belongs to the cytidine and deoxycytidylate deaminase family.</text>
</comment>
<dbReference type="GO" id="GO:0005634">
    <property type="term" value="C:nucleus"/>
    <property type="evidence" value="ECO:0007669"/>
    <property type="project" value="UniProtKB-SubCell"/>
</dbReference>
<dbReference type="GO" id="GO:0051607">
    <property type="term" value="P:defense response to virus"/>
    <property type="evidence" value="ECO:0007669"/>
    <property type="project" value="UniProtKB-KW"/>
</dbReference>
<evidence type="ECO:0000256" key="7">
    <source>
        <dbReference type="ARBA" id="ARBA00022553"/>
    </source>
</evidence>
<proteinExistence type="inferred from homology"/>
<dbReference type="GO" id="GO:0008270">
    <property type="term" value="F:zinc ion binding"/>
    <property type="evidence" value="ECO:0007669"/>
    <property type="project" value="InterPro"/>
</dbReference>
<dbReference type="InterPro" id="IPR002125">
    <property type="entry name" value="CMP_dCMP_dom"/>
</dbReference>
<dbReference type="GO" id="GO:0016554">
    <property type="term" value="P:cytidine to uridine editing"/>
    <property type="evidence" value="ECO:0007669"/>
    <property type="project" value="TreeGrafter"/>
</dbReference>
<organism evidence="20 21">
    <name type="scientific">Pipistrellus kuhlii</name>
    <name type="common">Kuhl's pipistrelle</name>
    <dbReference type="NCBI Taxonomy" id="59472"/>
    <lineage>
        <taxon>Eukaryota</taxon>
        <taxon>Metazoa</taxon>
        <taxon>Chordata</taxon>
        <taxon>Craniata</taxon>
        <taxon>Vertebrata</taxon>
        <taxon>Euteleostomi</taxon>
        <taxon>Mammalia</taxon>
        <taxon>Eutheria</taxon>
        <taxon>Laurasiatheria</taxon>
        <taxon>Chiroptera</taxon>
        <taxon>Yangochiroptera</taxon>
        <taxon>Vespertilionidae</taxon>
        <taxon>Pipistrellus</taxon>
    </lineage>
</organism>
<keyword evidence="10" id="KW-0677">Repeat</keyword>
<keyword evidence="6" id="KW-0963">Cytoplasm</keyword>
<accession>A0A7J7ZG23</accession>
<evidence type="ECO:0000256" key="11">
    <source>
        <dbReference type="ARBA" id="ARBA00022801"/>
    </source>
</evidence>
<evidence type="ECO:0000256" key="6">
    <source>
        <dbReference type="ARBA" id="ARBA00022490"/>
    </source>
</evidence>
<keyword evidence="12" id="KW-0862">Zinc</keyword>
<dbReference type="PANTHER" id="PTHR13857">
    <property type="entry name" value="MRNA EDITING ENZYME"/>
    <property type="match status" value="1"/>
</dbReference>
<evidence type="ECO:0000256" key="15">
    <source>
        <dbReference type="ARBA" id="ARBA00023242"/>
    </source>
</evidence>
<dbReference type="GO" id="GO:0045869">
    <property type="term" value="P:negative regulation of single stranded viral RNA replication via double stranded DNA intermediate"/>
    <property type="evidence" value="ECO:0007669"/>
    <property type="project" value="TreeGrafter"/>
</dbReference>
<dbReference type="GO" id="GO:0070383">
    <property type="term" value="P:DNA cytosine deamination"/>
    <property type="evidence" value="ECO:0007669"/>
    <property type="project" value="TreeGrafter"/>
</dbReference>
<evidence type="ECO:0000256" key="13">
    <source>
        <dbReference type="ARBA" id="ARBA00022859"/>
    </source>
</evidence>
<comment type="catalytic activity">
    <reaction evidence="18">
        <text>a 2'-deoxycytidine in single-stranded DNA + H2O + H(+) = a 2'-deoxyuridine in single-stranded DNA + NH4(+)</text>
        <dbReference type="Rhea" id="RHEA:50948"/>
        <dbReference type="Rhea" id="RHEA-COMP:12846"/>
        <dbReference type="Rhea" id="RHEA-COMP:12847"/>
        <dbReference type="ChEBI" id="CHEBI:15377"/>
        <dbReference type="ChEBI" id="CHEBI:15378"/>
        <dbReference type="ChEBI" id="CHEBI:28938"/>
        <dbReference type="ChEBI" id="CHEBI:85452"/>
        <dbReference type="ChEBI" id="CHEBI:133902"/>
        <dbReference type="EC" id="3.5.4.38"/>
    </reaction>
</comment>
<evidence type="ECO:0000256" key="8">
    <source>
        <dbReference type="ARBA" id="ARBA00022588"/>
    </source>
</evidence>
<evidence type="ECO:0000256" key="1">
    <source>
        <dbReference type="ARBA" id="ARBA00001947"/>
    </source>
</evidence>
<evidence type="ECO:0000313" key="20">
    <source>
        <dbReference type="EMBL" id="KAF6372896.1"/>
    </source>
</evidence>
<dbReference type="EC" id="3.5.4.38" evidence="16"/>
<evidence type="ECO:0000259" key="19">
    <source>
        <dbReference type="PROSITE" id="PS51747"/>
    </source>
</evidence>
<feature type="domain" description="CMP/dCMP-type deaminase" evidence="19">
    <location>
        <begin position="26"/>
        <end position="147"/>
    </location>
</feature>
<evidence type="ECO:0000256" key="5">
    <source>
        <dbReference type="ARBA" id="ARBA00020239"/>
    </source>
</evidence>
<keyword evidence="13" id="KW-0391">Immunity</keyword>
<protein>
    <recommendedName>
        <fullName evidence="5">DNA dC-&gt;dU-editing enzyme APOBEC-3G</fullName>
        <ecNumber evidence="16">3.5.4.38</ecNumber>
    </recommendedName>
    <alternativeName>
        <fullName evidence="17">Deoxycytidine deaminase</fullName>
    </alternativeName>
</protein>
<evidence type="ECO:0000256" key="18">
    <source>
        <dbReference type="ARBA" id="ARBA00049114"/>
    </source>
</evidence>
<evidence type="ECO:0000256" key="16">
    <source>
        <dbReference type="ARBA" id="ARBA00029489"/>
    </source>
</evidence>
<dbReference type="PANTHER" id="PTHR13857:SF20">
    <property type="entry name" value="DNA DC-DU-EDITING ENZYME APOBEC-3G"/>
    <property type="match status" value="1"/>
</dbReference>
<dbReference type="GO" id="GO:0003723">
    <property type="term" value="F:RNA binding"/>
    <property type="evidence" value="ECO:0007669"/>
    <property type="project" value="TreeGrafter"/>
</dbReference>
<dbReference type="InterPro" id="IPR016192">
    <property type="entry name" value="APOBEC/CMP_deaminase_Zn-bd"/>
</dbReference>
<evidence type="ECO:0000256" key="17">
    <source>
        <dbReference type="ARBA" id="ARBA00032972"/>
    </source>
</evidence>
<dbReference type="GO" id="GO:0045087">
    <property type="term" value="P:innate immune response"/>
    <property type="evidence" value="ECO:0007669"/>
    <property type="project" value="UniProtKB-KW"/>
</dbReference>
<name>A0A7J7ZG23_PIPKU</name>
<keyword evidence="8" id="KW-0399">Innate immunity</keyword>
<dbReference type="EMBL" id="JACAGB010000003">
    <property type="protein sequence ID" value="KAF6372896.1"/>
    <property type="molecule type" value="Genomic_DNA"/>
</dbReference>
<evidence type="ECO:0000256" key="12">
    <source>
        <dbReference type="ARBA" id="ARBA00022833"/>
    </source>
</evidence>
<dbReference type="Gene3D" id="3.40.140.10">
    <property type="entry name" value="Cytidine Deaminase, domain 2"/>
    <property type="match status" value="1"/>
</dbReference>
<comment type="caution">
    <text evidence="20">The sequence shown here is derived from an EMBL/GenBank/DDBJ whole genome shotgun (WGS) entry which is preliminary data.</text>
</comment>
<dbReference type="Proteomes" id="UP000558488">
    <property type="component" value="Unassembled WGS sequence"/>
</dbReference>
<evidence type="ECO:0000256" key="10">
    <source>
        <dbReference type="ARBA" id="ARBA00022737"/>
    </source>
</evidence>
<dbReference type="GO" id="GO:0000932">
    <property type="term" value="C:P-body"/>
    <property type="evidence" value="ECO:0007669"/>
    <property type="project" value="UniProtKB-SubCell"/>
</dbReference>
<keyword evidence="9" id="KW-0479">Metal-binding</keyword>
<dbReference type="InterPro" id="IPR016193">
    <property type="entry name" value="Cytidine_deaminase-like"/>
</dbReference>
<keyword evidence="11" id="KW-0378">Hydrolase</keyword>
<evidence type="ECO:0000313" key="21">
    <source>
        <dbReference type="Proteomes" id="UP000558488"/>
    </source>
</evidence>
<dbReference type="Pfam" id="PF18772">
    <property type="entry name" value="APOBEC2"/>
    <property type="match status" value="1"/>
</dbReference>
<keyword evidence="21" id="KW-1185">Reference proteome</keyword>
<evidence type="ECO:0000256" key="14">
    <source>
        <dbReference type="ARBA" id="ARBA00023118"/>
    </source>
</evidence>
<dbReference type="SUPFAM" id="SSF53927">
    <property type="entry name" value="Cytidine deaminase-like"/>
    <property type="match status" value="1"/>
</dbReference>
<dbReference type="PROSITE" id="PS00903">
    <property type="entry name" value="CYT_DCMP_DEAMINASES_1"/>
    <property type="match status" value="1"/>
</dbReference>
<dbReference type="PROSITE" id="PS51747">
    <property type="entry name" value="CYT_DCMP_DEAMINASES_2"/>
    <property type="match status" value="1"/>
</dbReference>